<reference evidence="1" key="1">
    <citation type="submission" date="2020-02" db="EMBL/GenBank/DDBJ databases">
        <authorList>
            <person name="Meier V. D."/>
        </authorList>
    </citation>
    <scope>NUCLEOTIDE SEQUENCE</scope>
    <source>
        <strain evidence="1">AVDCRST_MAG41</strain>
    </source>
</reference>
<proteinExistence type="predicted"/>
<dbReference type="EMBL" id="CADCTP010000203">
    <property type="protein sequence ID" value="CAA9257176.1"/>
    <property type="molecule type" value="Genomic_DNA"/>
</dbReference>
<dbReference type="AlphaFoldDB" id="A0A6J4IRC7"/>
<sequence length="30" mass="2912">GAAAGAVAAAAADELLAQVLDGLDRHLPVR</sequence>
<protein>
    <submittedName>
        <fullName evidence="1">Uncharacterized protein</fullName>
    </submittedName>
</protein>
<gene>
    <name evidence="1" type="ORF">AVDCRST_MAG41-2213</name>
</gene>
<name>A0A6J4IRC7_9ACTN</name>
<evidence type="ECO:0000313" key="1">
    <source>
        <dbReference type="EMBL" id="CAA9257176.1"/>
    </source>
</evidence>
<accession>A0A6J4IRC7</accession>
<feature type="non-terminal residue" evidence="1">
    <location>
        <position position="1"/>
    </location>
</feature>
<organism evidence="1">
    <name type="scientific">uncultured Mycobacteriales bacterium</name>
    <dbReference type="NCBI Taxonomy" id="581187"/>
    <lineage>
        <taxon>Bacteria</taxon>
        <taxon>Bacillati</taxon>
        <taxon>Actinomycetota</taxon>
        <taxon>Actinomycetes</taxon>
        <taxon>Mycobacteriales</taxon>
        <taxon>environmental samples</taxon>
    </lineage>
</organism>